<dbReference type="Gene3D" id="1.10.1200.10">
    <property type="entry name" value="ACP-like"/>
    <property type="match status" value="1"/>
</dbReference>
<dbReference type="PROSITE" id="PS50075">
    <property type="entry name" value="CARRIER"/>
    <property type="match status" value="1"/>
</dbReference>
<dbReference type="Proteomes" id="UP000255529">
    <property type="component" value="Unassembled WGS sequence"/>
</dbReference>
<dbReference type="SUPFAM" id="SSF47336">
    <property type="entry name" value="ACP-like"/>
    <property type="match status" value="1"/>
</dbReference>
<evidence type="ECO:0000259" key="3">
    <source>
        <dbReference type="PROSITE" id="PS50075"/>
    </source>
</evidence>
<dbReference type="SMART" id="SM00823">
    <property type="entry name" value="PKS_PP"/>
    <property type="match status" value="1"/>
</dbReference>
<dbReference type="InterPro" id="IPR020845">
    <property type="entry name" value="AMP-binding_CS"/>
</dbReference>
<feature type="domain" description="Carrier" evidence="3">
    <location>
        <begin position="925"/>
        <end position="1000"/>
    </location>
</feature>
<dbReference type="Gene3D" id="3.30.300.30">
    <property type="match status" value="2"/>
</dbReference>
<dbReference type="InterPro" id="IPR045851">
    <property type="entry name" value="AMP-bd_C_sf"/>
</dbReference>
<evidence type="ECO:0000256" key="1">
    <source>
        <dbReference type="ARBA" id="ARBA00022450"/>
    </source>
</evidence>
<dbReference type="Pfam" id="PF00975">
    <property type="entry name" value="Thioesterase"/>
    <property type="match status" value="1"/>
</dbReference>
<dbReference type="GO" id="GO:0016491">
    <property type="term" value="F:oxidoreductase activity"/>
    <property type="evidence" value="ECO:0007669"/>
    <property type="project" value="InterPro"/>
</dbReference>
<dbReference type="GO" id="GO:0044550">
    <property type="term" value="P:secondary metabolite biosynthetic process"/>
    <property type="evidence" value="ECO:0007669"/>
    <property type="project" value="TreeGrafter"/>
</dbReference>
<dbReference type="InterPro" id="IPR000873">
    <property type="entry name" value="AMP-dep_synth/lig_dom"/>
</dbReference>
<dbReference type="NCBIfam" id="TIGR01733">
    <property type="entry name" value="AA-adenyl-dom"/>
    <property type="match status" value="1"/>
</dbReference>
<accession>A0A379YH55</accession>
<sequence length="1278" mass="142904">MDISAGLFEQLAQHYSQQPEAIAVQDADSVLSYRDFCHHVFSISSCLRQWINTDRVCIGLFCEPSTTLVSGAWGILASGYAYLPLAPEYPDERLRYMITDSEVKVILCQYHLKEKLQTLIGPDVTIITDNDIPYLSDLPKAVFDIADSSDAARLAYVIYTSGSSGKPKGVMVSYPNISRHMHYLSHRFAFGAQSKILQKTPMSFDAAQWEILAPAMGCSLVIAPKDCYRDPDMMVATLLRHQITSLQCVPTLLQALVEQPLLQDCQALTQVFCGGEILTRNLAKQFFQCLPQARLINLYGPTECTINASVHEVEKEALEQSPDAVSIGRPVEDTAFYVLDAHRQPVAEGEKGELYISGVQVANGYLLRPELTAERFLTNPFTPAAEHARMYRTGDVVYRDSLGCYHFAGRADNQIKLRGYRIELDEIRLAIERHLWVKRAAVMVNEDERTHYQNLIACVELDSQHAALMDQGVHGEHHQSKASRQQVKAQLSNAGCRSEDECRALPAIALAGAQATAQQNYRAFSRKSYRFFEGTTRVTEAQLLSILGRSPRAMLASDLQALSVEDFGALLRNFGQFASEKRLLPKYAYASPGALYSVQMYLELHRMFGWPAGIYYYHPVNHRLYCVCELPEQATGSLEIHFIGKRAAIDQVYQNNIQEVLEMEAGHMLGLFDELLPEYGLQAASGAQPGALPQWYDGAATDYYFGDFRIQPANMEAVVDHPEFFVQVHAQGVADMSPGLYHYRQGSLHFMDEEILARHHVIAINQQVYQRAGFGIMLVNNHADAQGHYIMLGRALHRLQANPLGLGMMSAGYSSKSGHDLPAAKAMRTLLTRHGLPMQSCYFCIGGPLSQSQLCHDGMDEDRVHMQGPTEMLKADLAAQLPQYMIPNRVLVMDKLPLMANGKVDQQTLNRMYACQLNTEKPIVVPEGELQQRLAEIWCRVMKWERVSADDDFFESGGNSLTAVMFINQVNKALDIKLPMQILFQTPNIVALADWIERNAYLAPQLSRLVPFNRQQAPAIFCWPGLGGYPLSLKALGESLSQARAFYGVQALGINEGELPLESIQQMAAADIAQIRRLQPQGPYTLWGYSFGARVAFEAAYQLEAEGQMVEELYLIAPGSPKTQFDREQEGNQQVSFTNPVFVAILFSVFARQVEGPLLERCLAECREEGDFVRFICRCFPQLQVELVARIIEIVKQTYAFGYNFEELQQRQVRAPVTVIKAAGDHYSQLENSPALQANPPRVISLAVDHYQLLLPEGVAQLQAALFPSVSVNVISES</sequence>
<dbReference type="GO" id="GO:0031177">
    <property type="term" value="F:phosphopantetheine binding"/>
    <property type="evidence" value="ECO:0007669"/>
    <property type="project" value="InterPro"/>
</dbReference>
<dbReference type="InterPro" id="IPR029058">
    <property type="entry name" value="AB_hydrolase_fold"/>
</dbReference>
<dbReference type="Gene3D" id="3.40.109.10">
    <property type="entry name" value="NADH Oxidase"/>
    <property type="match status" value="1"/>
</dbReference>
<dbReference type="CDD" id="cd05930">
    <property type="entry name" value="A_NRPS"/>
    <property type="match status" value="1"/>
</dbReference>
<dbReference type="InterPro" id="IPR001031">
    <property type="entry name" value="Thioesterase"/>
</dbReference>
<dbReference type="InterPro" id="IPR010071">
    <property type="entry name" value="AA_adenyl_dom"/>
</dbReference>
<dbReference type="PANTHER" id="PTHR45527:SF1">
    <property type="entry name" value="FATTY ACID SYNTHASE"/>
    <property type="match status" value="1"/>
</dbReference>
<dbReference type="PROSITE" id="PS00455">
    <property type="entry name" value="AMP_BINDING"/>
    <property type="match status" value="1"/>
</dbReference>
<dbReference type="AlphaFoldDB" id="A0A379YH55"/>
<keyword evidence="2" id="KW-0597">Phosphoprotein</keyword>
<dbReference type="Pfam" id="PF00501">
    <property type="entry name" value="AMP-binding"/>
    <property type="match status" value="1"/>
</dbReference>
<dbReference type="Gene3D" id="2.30.38.10">
    <property type="entry name" value="Luciferase, Domain 3"/>
    <property type="match status" value="1"/>
</dbReference>
<name>A0A379YH55_9GAMM</name>
<dbReference type="GO" id="GO:0005737">
    <property type="term" value="C:cytoplasm"/>
    <property type="evidence" value="ECO:0007669"/>
    <property type="project" value="TreeGrafter"/>
</dbReference>
<dbReference type="InterPro" id="IPR020806">
    <property type="entry name" value="PKS_PP-bd"/>
</dbReference>
<dbReference type="Pfam" id="PF00550">
    <property type="entry name" value="PP-binding"/>
    <property type="match status" value="1"/>
</dbReference>
<protein>
    <submittedName>
        <fullName evidence="4">Tyrocidine synthase III</fullName>
    </submittedName>
</protein>
<keyword evidence="1" id="KW-0596">Phosphopantetheine</keyword>
<dbReference type="InterPro" id="IPR000415">
    <property type="entry name" value="Nitroreductase-like"/>
</dbReference>
<dbReference type="SUPFAM" id="SSF56801">
    <property type="entry name" value="Acetyl-CoA synthetase-like"/>
    <property type="match status" value="1"/>
</dbReference>
<reference evidence="4 5" key="1">
    <citation type="submission" date="2018-06" db="EMBL/GenBank/DDBJ databases">
        <authorList>
            <consortium name="Pathogen Informatics"/>
            <person name="Doyle S."/>
        </authorList>
    </citation>
    <scope>NUCLEOTIDE SEQUENCE [LARGE SCALE GENOMIC DNA]</scope>
    <source>
        <strain evidence="4 5">NCTC11544</strain>
    </source>
</reference>
<gene>
    <name evidence="4" type="primary">tycC_1</name>
    <name evidence="4" type="ORF">NCTC11544_00474</name>
</gene>
<dbReference type="EMBL" id="UGYN01000002">
    <property type="protein sequence ID" value="SUI45059.1"/>
    <property type="molecule type" value="Genomic_DNA"/>
</dbReference>
<dbReference type="PANTHER" id="PTHR45527">
    <property type="entry name" value="NONRIBOSOMAL PEPTIDE SYNTHETASE"/>
    <property type="match status" value="1"/>
</dbReference>
<dbReference type="GO" id="GO:0043041">
    <property type="term" value="P:amino acid activation for nonribosomal peptide biosynthetic process"/>
    <property type="evidence" value="ECO:0007669"/>
    <property type="project" value="TreeGrafter"/>
</dbReference>
<dbReference type="InterPro" id="IPR036736">
    <property type="entry name" value="ACP-like_sf"/>
</dbReference>
<evidence type="ECO:0000256" key="2">
    <source>
        <dbReference type="ARBA" id="ARBA00022553"/>
    </source>
</evidence>
<dbReference type="SUPFAM" id="SSF53474">
    <property type="entry name" value="alpha/beta-Hydrolases"/>
    <property type="match status" value="1"/>
</dbReference>
<dbReference type="Gene3D" id="3.40.50.1820">
    <property type="entry name" value="alpha/beta hydrolase"/>
    <property type="match status" value="1"/>
</dbReference>
<organism evidence="4 5">
    <name type="scientific">Serratia quinivorans</name>
    <dbReference type="NCBI Taxonomy" id="137545"/>
    <lineage>
        <taxon>Bacteria</taxon>
        <taxon>Pseudomonadati</taxon>
        <taxon>Pseudomonadota</taxon>
        <taxon>Gammaproteobacteria</taxon>
        <taxon>Enterobacterales</taxon>
        <taxon>Yersiniaceae</taxon>
        <taxon>Serratia</taxon>
    </lineage>
</organism>
<dbReference type="Gene3D" id="3.40.50.980">
    <property type="match status" value="2"/>
</dbReference>
<dbReference type="RefSeq" id="WP_115182836.1">
    <property type="nucleotide sequence ID" value="NZ_CAMKUF010000002.1"/>
</dbReference>
<proteinExistence type="predicted"/>
<evidence type="ECO:0000313" key="4">
    <source>
        <dbReference type="EMBL" id="SUI45059.1"/>
    </source>
</evidence>
<evidence type="ECO:0000313" key="5">
    <source>
        <dbReference type="Proteomes" id="UP000255529"/>
    </source>
</evidence>
<dbReference type="InterPro" id="IPR009081">
    <property type="entry name" value="PP-bd_ACP"/>
</dbReference>